<keyword evidence="1" id="KW-0812">Transmembrane</keyword>
<organism evidence="2 3">
    <name type="scientific">Mucilaginibacter angelicae</name>
    <dbReference type="NCBI Taxonomy" id="869718"/>
    <lineage>
        <taxon>Bacteria</taxon>
        <taxon>Pseudomonadati</taxon>
        <taxon>Bacteroidota</taxon>
        <taxon>Sphingobacteriia</taxon>
        <taxon>Sphingobacteriales</taxon>
        <taxon>Sphingobacteriaceae</taxon>
        <taxon>Mucilaginibacter</taxon>
    </lineage>
</organism>
<feature type="transmembrane region" description="Helical" evidence="1">
    <location>
        <begin position="134"/>
        <end position="151"/>
    </location>
</feature>
<reference evidence="2 3" key="1">
    <citation type="submission" date="2024-09" db="EMBL/GenBank/DDBJ databases">
        <authorList>
            <person name="Sun Q."/>
            <person name="Mori K."/>
        </authorList>
    </citation>
    <scope>NUCLEOTIDE SEQUENCE [LARGE SCALE GENOMIC DNA]</scope>
    <source>
        <strain evidence="2 3">NCAIM B.02415</strain>
    </source>
</reference>
<keyword evidence="3" id="KW-1185">Reference proteome</keyword>
<sequence length="160" mass="17591">MKKSDIYEVAIKVLGIYLLVADISKLPNLLTFIGNHVSSSAEQPAEQGNLLLVNGLNFIFLIVLAILLIAGTKRITRWITSESDYQENAKLFAERKVIYEISLVIIGGLLLVGTIPDFLYHLYTLANANEQSNIVSAGAKIFIGIMTVAFAKRIGAYFAK</sequence>
<name>A0ABV6LBN9_9SPHI</name>
<feature type="transmembrane region" description="Helical" evidence="1">
    <location>
        <begin position="97"/>
        <end position="122"/>
    </location>
</feature>
<feature type="transmembrane region" description="Helical" evidence="1">
    <location>
        <begin position="50"/>
        <end position="70"/>
    </location>
</feature>
<keyword evidence="1" id="KW-1133">Transmembrane helix</keyword>
<dbReference type="RefSeq" id="WP_377024665.1">
    <property type="nucleotide sequence ID" value="NZ_JBHLTS010000069.1"/>
</dbReference>
<evidence type="ECO:0000256" key="1">
    <source>
        <dbReference type="SAM" id="Phobius"/>
    </source>
</evidence>
<evidence type="ECO:0000313" key="2">
    <source>
        <dbReference type="EMBL" id="MFC0516897.1"/>
    </source>
</evidence>
<dbReference type="Proteomes" id="UP001589828">
    <property type="component" value="Unassembled WGS sequence"/>
</dbReference>
<accession>A0ABV6LBN9</accession>
<evidence type="ECO:0000313" key="3">
    <source>
        <dbReference type="Proteomes" id="UP001589828"/>
    </source>
</evidence>
<keyword evidence="1" id="KW-0472">Membrane</keyword>
<protein>
    <recommendedName>
        <fullName evidence="4">DUF2975 domain-containing protein</fullName>
    </recommendedName>
</protein>
<comment type="caution">
    <text evidence="2">The sequence shown here is derived from an EMBL/GenBank/DDBJ whole genome shotgun (WGS) entry which is preliminary data.</text>
</comment>
<dbReference type="EMBL" id="JBHLTS010000069">
    <property type="protein sequence ID" value="MFC0516897.1"/>
    <property type="molecule type" value="Genomic_DNA"/>
</dbReference>
<feature type="transmembrane region" description="Helical" evidence="1">
    <location>
        <begin position="9"/>
        <end position="30"/>
    </location>
</feature>
<proteinExistence type="predicted"/>
<evidence type="ECO:0008006" key="4">
    <source>
        <dbReference type="Google" id="ProtNLM"/>
    </source>
</evidence>
<gene>
    <name evidence="2" type="ORF">ACFFGT_22000</name>
</gene>